<sequence length="1105" mass="121207">MPYNPNYQDETYGADGYASNHDSSMQSHAQAQAPMFHRNPQRTYAQPSVQMNSNALQQPLYGQQQQHHQQQQQQQQQQHVAGLPSMTYGTTAYYDQSLSSTYYQPMEYGVNYQQSFAQPTSNYGSPSTARLGSVSLLSADPGTGYNAPTAFSQPLYQQQSSQSGAMAQYQIPQLQHAPAQPPFYGRQLQTSTFDGSNDIPPSQVLANQHGTQSHLLPRPQSSPSSHVMPPNPDRRHFSADQQSHAVNTYPNQSPNMALNASISGESRPAVASLPRSTSQFVVPESGQNRPNLQQQPMSQPSSRPSNHLQAPQKPYEQPQIREKQTPAHLQHAQILTQPSIPPQVKAEYQTQASVLPAPQIPVTSEGPKLATSLKPQQKSATKKLPTNRGGQTTQGPSRAPAHTVKRQKSEGVAATVTSKSGPKVNGHAHMQAARQLPASSPLTELASSQFPPTPPNHPSVDYQAALLTLSDEYITAAYSISTSLAGGEVVEDRLDEYFALLSTGMSCLESVLNNYRILDARKEACIRLRLASLMYEETDNDSDAEAILTKGIALCERARLSDPKYSMHHLLARIWFKAGQARAAMKAVDKLIDEVQKLHLTHWVYVFRFLRVSFGLQTDTAHQELGALVKQLAAVVVAASQTHAVAVIIVASGMEALMHLRAQTPDSVDLAQRALATARTHQLSAEMAAMPQVRALLDAADLACHLTRLNPDQATTKLSNFRKNLDDYYEDPEQSKDGCWLLPLSEFAANSDDIERDTGGILRQTPMGQYGLSMSWLTRTQATTLGFLLSGVTSLQKANIEQMPETFLGEGISLNKVALENNRESLSTASRHTSWQDRMRITLQAYVVFSRCARADWEVAMKGMGSIRQYIVTAGVTLDEDTAVLVDYLEAIGKHGLGHLKQALDLYRKPSLRLPAALDSRAFQSINSAHLKVLAALNSILILRKLGASAEADALLHRIEPMCITQYSSNGSEHGNKAMESAFHALKATAPEMTIIKTKQYIQFAIGAAQKVGNDRLLNIVMNHMTHLFFANIVGRQAEQSAKVGRALAKRSGDRLWMAVADRMLCETAEKSGNMTEAQTAIQEGEQAMSRLPESLKAALFAPEL</sequence>
<accession>A0A6J3MH36</accession>
<feature type="region of interest" description="Disordered" evidence="8">
    <location>
        <begin position="1"/>
        <end position="33"/>
    </location>
</feature>
<evidence type="ECO:0000256" key="7">
    <source>
        <dbReference type="ARBA" id="ARBA00023306"/>
    </source>
</evidence>
<feature type="compositionally biased region" description="Low complexity" evidence="8">
    <location>
        <begin position="63"/>
        <end position="79"/>
    </location>
</feature>
<dbReference type="GO" id="GO:0007064">
    <property type="term" value="P:mitotic sister chromatid cohesion"/>
    <property type="evidence" value="ECO:0007669"/>
    <property type="project" value="InterPro"/>
</dbReference>
<comment type="subcellular location">
    <subcellularLocation>
        <location evidence="1">Nucleus</location>
    </subcellularLocation>
</comment>
<gene>
    <name evidence="10" type="ORF">K489DRAFT_375355</name>
</gene>
<evidence type="ECO:0008006" key="11">
    <source>
        <dbReference type="Google" id="ProtNLM"/>
    </source>
</evidence>
<evidence type="ECO:0000313" key="10">
    <source>
        <dbReference type="RefSeq" id="XP_033464302.1"/>
    </source>
</evidence>
<dbReference type="GeneID" id="54361471"/>
<evidence type="ECO:0000313" key="9">
    <source>
        <dbReference type="Proteomes" id="UP000504637"/>
    </source>
</evidence>
<keyword evidence="3" id="KW-0132">Cell division</keyword>
<evidence type="ECO:0000256" key="5">
    <source>
        <dbReference type="ARBA" id="ARBA00022829"/>
    </source>
</evidence>
<protein>
    <recommendedName>
        <fullName evidence="11">Cohesin loading factor-domain-containing protein</fullName>
    </recommendedName>
</protein>
<feature type="compositionally biased region" description="Low complexity" evidence="8">
    <location>
        <begin position="290"/>
        <end position="305"/>
    </location>
</feature>
<reference evidence="10" key="3">
    <citation type="submission" date="2025-08" db="UniProtKB">
        <authorList>
            <consortium name="RefSeq"/>
        </authorList>
    </citation>
    <scope>IDENTIFICATION</scope>
    <source>
        <strain evidence="10">CBS 342.82</strain>
    </source>
</reference>
<evidence type="ECO:0000256" key="6">
    <source>
        <dbReference type="ARBA" id="ARBA00023242"/>
    </source>
</evidence>
<evidence type="ECO:0000256" key="8">
    <source>
        <dbReference type="SAM" id="MobiDB-lite"/>
    </source>
</evidence>
<evidence type="ECO:0000256" key="1">
    <source>
        <dbReference type="ARBA" id="ARBA00004123"/>
    </source>
</evidence>
<keyword evidence="4" id="KW-0498">Mitosis</keyword>
<dbReference type="RefSeq" id="XP_033464302.1">
    <property type="nucleotide sequence ID" value="XM_033603671.1"/>
</dbReference>
<dbReference type="GO" id="GO:0007059">
    <property type="term" value="P:chromosome segregation"/>
    <property type="evidence" value="ECO:0007669"/>
    <property type="project" value="UniProtKB-KW"/>
</dbReference>
<reference evidence="10" key="1">
    <citation type="submission" date="2020-01" db="EMBL/GenBank/DDBJ databases">
        <authorList>
            <consortium name="DOE Joint Genome Institute"/>
            <person name="Haridas S."/>
            <person name="Albert R."/>
            <person name="Binder M."/>
            <person name="Bloem J."/>
            <person name="Labutti K."/>
            <person name="Salamov A."/>
            <person name="Andreopoulos B."/>
            <person name="Baker S.E."/>
            <person name="Barry K."/>
            <person name="Bills G."/>
            <person name="Bluhm B.H."/>
            <person name="Cannon C."/>
            <person name="Castanera R."/>
            <person name="Culley D.E."/>
            <person name="Daum C."/>
            <person name="Ezra D."/>
            <person name="Gonzalez J.B."/>
            <person name="Henrissat B."/>
            <person name="Kuo A."/>
            <person name="Liang C."/>
            <person name="Lipzen A."/>
            <person name="Lutzoni F."/>
            <person name="Magnuson J."/>
            <person name="Mondo S."/>
            <person name="Nolan M."/>
            <person name="Ohm R."/>
            <person name="Pangilinan J."/>
            <person name="Park H.-J."/>
            <person name="Ramirez L."/>
            <person name="Alfaro M."/>
            <person name="Sun H."/>
            <person name="Tritt A."/>
            <person name="Yoshinaga Y."/>
            <person name="Zwiers L.-H."/>
            <person name="Turgeon B.G."/>
            <person name="Goodwin S.B."/>
            <person name="Spatafora J.W."/>
            <person name="Crous P.W."/>
            <person name="Grigoriev I.V."/>
        </authorList>
    </citation>
    <scope>NUCLEOTIDE SEQUENCE</scope>
    <source>
        <strain evidence="10">CBS 342.82</strain>
    </source>
</reference>
<evidence type="ECO:0000256" key="3">
    <source>
        <dbReference type="ARBA" id="ARBA00022618"/>
    </source>
</evidence>
<evidence type="ECO:0000256" key="4">
    <source>
        <dbReference type="ARBA" id="ARBA00022776"/>
    </source>
</evidence>
<keyword evidence="7" id="KW-0131">Cell cycle</keyword>
<dbReference type="Pfam" id="PF10345">
    <property type="entry name" value="Cohesin_load"/>
    <property type="match status" value="1"/>
</dbReference>
<reference evidence="10" key="2">
    <citation type="submission" date="2020-04" db="EMBL/GenBank/DDBJ databases">
        <authorList>
            <consortium name="NCBI Genome Project"/>
        </authorList>
    </citation>
    <scope>NUCLEOTIDE SEQUENCE</scope>
    <source>
        <strain evidence="10">CBS 342.82</strain>
    </source>
</reference>
<keyword evidence="9" id="KW-1185">Reference proteome</keyword>
<evidence type="ECO:0000256" key="2">
    <source>
        <dbReference type="ARBA" id="ARBA00008585"/>
    </source>
</evidence>
<feature type="compositionally biased region" description="Polar residues" evidence="8">
    <location>
        <begin position="204"/>
        <end position="225"/>
    </location>
</feature>
<dbReference type="OrthoDB" id="5565328at2759"/>
<dbReference type="Proteomes" id="UP000504637">
    <property type="component" value="Unplaced"/>
</dbReference>
<feature type="region of interest" description="Disordered" evidence="8">
    <location>
        <begin position="60"/>
        <end position="80"/>
    </location>
</feature>
<comment type="similarity">
    <text evidence="2">Belongs to the SCC4/mau-2 family.</text>
</comment>
<keyword evidence="6" id="KW-0539">Nucleus</keyword>
<dbReference type="AlphaFoldDB" id="A0A6J3MH36"/>
<name>A0A6J3MH36_9PEZI</name>
<dbReference type="GO" id="GO:0005634">
    <property type="term" value="C:nucleus"/>
    <property type="evidence" value="ECO:0007669"/>
    <property type="project" value="UniProtKB-SubCell"/>
</dbReference>
<feature type="region of interest" description="Disordered" evidence="8">
    <location>
        <begin position="359"/>
        <end position="425"/>
    </location>
</feature>
<dbReference type="GO" id="GO:0051301">
    <property type="term" value="P:cell division"/>
    <property type="evidence" value="ECO:0007669"/>
    <property type="project" value="UniProtKB-KW"/>
</dbReference>
<proteinExistence type="inferred from homology"/>
<dbReference type="PANTHER" id="PTHR21394">
    <property type="entry name" value="MAU2 CHROMATID COHESION FACTOR HOMOLOG"/>
    <property type="match status" value="1"/>
</dbReference>
<feature type="compositionally biased region" description="Polar residues" evidence="8">
    <location>
        <begin position="20"/>
        <end position="30"/>
    </location>
</feature>
<feature type="compositionally biased region" description="Polar residues" evidence="8">
    <location>
        <begin position="239"/>
        <end position="264"/>
    </location>
</feature>
<dbReference type="InterPro" id="IPR019440">
    <property type="entry name" value="MAU2"/>
</dbReference>
<feature type="region of interest" description="Disordered" evidence="8">
    <location>
        <begin position="178"/>
        <end position="329"/>
    </location>
</feature>
<keyword evidence="5" id="KW-0159">Chromosome partition</keyword>
<feature type="compositionally biased region" description="Polar residues" evidence="8">
    <location>
        <begin position="274"/>
        <end position="289"/>
    </location>
</feature>
<organism evidence="10">
    <name type="scientific">Dissoconium aciculare CBS 342.82</name>
    <dbReference type="NCBI Taxonomy" id="1314786"/>
    <lineage>
        <taxon>Eukaryota</taxon>
        <taxon>Fungi</taxon>
        <taxon>Dikarya</taxon>
        <taxon>Ascomycota</taxon>
        <taxon>Pezizomycotina</taxon>
        <taxon>Dothideomycetes</taxon>
        <taxon>Dothideomycetidae</taxon>
        <taxon>Mycosphaerellales</taxon>
        <taxon>Dissoconiaceae</taxon>
        <taxon>Dissoconium</taxon>
    </lineage>
</organism>